<evidence type="ECO:0000259" key="3">
    <source>
        <dbReference type="Pfam" id="PF00501"/>
    </source>
</evidence>
<dbReference type="InterPro" id="IPR045851">
    <property type="entry name" value="AMP-bd_C_sf"/>
</dbReference>
<proteinExistence type="inferred from homology"/>
<name>A0A951UDJ8_9CYAN</name>
<evidence type="ECO:0000256" key="1">
    <source>
        <dbReference type="ARBA" id="ARBA00006432"/>
    </source>
</evidence>
<keyword evidence="2 5" id="KW-0436">Ligase</keyword>
<dbReference type="GO" id="GO:0031956">
    <property type="term" value="F:medium-chain fatty acid-CoA ligase activity"/>
    <property type="evidence" value="ECO:0007669"/>
    <property type="project" value="TreeGrafter"/>
</dbReference>
<organism evidence="5 6">
    <name type="scientific">Symplocastrum torsivum CPER-KK1</name>
    <dbReference type="NCBI Taxonomy" id="450513"/>
    <lineage>
        <taxon>Bacteria</taxon>
        <taxon>Bacillati</taxon>
        <taxon>Cyanobacteriota</taxon>
        <taxon>Cyanophyceae</taxon>
        <taxon>Oscillatoriophycideae</taxon>
        <taxon>Oscillatoriales</taxon>
        <taxon>Microcoleaceae</taxon>
        <taxon>Symplocastrum</taxon>
    </lineage>
</organism>
<dbReference type="InterPro" id="IPR025110">
    <property type="entry name" value="AMP-bd_C"/>
</dbReference>
<dbReference type="Gene3D" id="3.30.300.30">
    <property type="match status" value="1"/>
</dbReference>
<dbReference type="Pfam" id="PF13193">
    <property type="entry name" value="AMP-binding_C"/>
    <property type="match status" value="1"/>
</dbReference>
<evidence type="ECO:0000259" key="4">
    <source>
        <dbReference type="Pfam" id="PF13193"/>
    </source>
</evidence>
<dbReference type="Gene3D" id="3.40.50.12780">
    <property type="entry name" value="N-terminal domain of ligase-like"/>
    <property type="match status" value="1"/>
</dbReference>
<dbReference type="SUPFAM" id="SSF56801">
    <property type="entry name" value="Acetyl-CoA synthetase-like"/>
    <property type="match status" value="1"/>
</dbReference>
<evidence type="ECO:0000313" key="6">
    <source>
        <dbReference type="Proteomes" id="UP000753908"/>
    </source>
</evidence>
<feature type="domain" description="AMP-binding enzyme C-terminal" evidence="4">
    <location>
        <begin position="375"/>
        <end position="449"/>
    </location>
</feature>
<reference evidence="5" key="1">
    <citation type="submission" date="2021-05" db="EMBL/GenBank/DDBJ databases">
        <authorList>
            <person name="Pietrasiak N."/>
            <person name="Ward R."/>
            <person name="Stajich J.E."/>
            <person name="Kurbessoian T."/>
        </authorList>
    </citation>
    <scope>NUCLEOTIDE SEQUENCE</scope>
    <source>
        <strain evidence="5">CPER-KK1</strain>
    </source>
</reference>
<evidence type="ECO:0000256" key="2">
    <source>
        <dbReference type="ARBA" id="ARBA00022598"/>
    </source>
</evidence>
<dbReference type="Pfam" id="PF00501">
    <property type="entry name" value="AMP-binding"/>
    <property type="match status" value="1"/>
</dbReference>
<dbReference type="PANTHER" id="PTHR43201">
    <property type="entry name" value="ACYL-COA SYNTHETASE"/>
    <property type="match status" value="1"/>
</dbReference>
<dbReference type="InterPro" id="IPR042099">
    <property type="entry name" value="ANL_N_sf"/>
</dbReference>
<feature type="domain" description="AMP-dependent synthetase/ligase" evidence="3">
    <location>
        <begin position="55"/>
        <end position="332"/>
    </location>
</feature>
<dbReference type="GO" id="GO:0006631">
    <property type="term" value="P:fatty acid metabolic process"/>
    <property type="evidence" value="ECO:0007669"/>
    <property type="project" value="TreeGrafter"/>
</dbReference>
<sequence>MEGTLVYLKQRANEDWLIGHDSHQFSQLSEQLFLDLTQQKNRKAPLKIIVAEQEPVRFLASFIAACAAECHVFLCNPNWVEQEWQQVFNLVQPDVVWGDLPVVSPKSLVNSFLPPLHLNNKQPATDNKLQIMIPTGGSSGQIRFAIHTWETLMASVRGFHQYFGEKPINSFCVLPLYHVSGLMQFLRSFTTGGRMVILPFKALVTGEEYHLDPGEFFISLVPTQLARLITSGSSTWLSRFQTVLLGGAPAWAELLEQARGYNIPVALTYGMTETASQVVTLKPEDFLSGNNSCGQVLPHASVTIRSSTDEILGANQTGIVTIESDSLALGYYPHEEIQNLKSDDLGFFDKQGYLTIVGRRSHKIITGGENVFPAEIEAVIRSTQLVSDVCVIGLPDDYWGQAVTAVYVPSSLKASPTLLKTAVENKLCKFKRPKYWVTVEHLPRNAQGKVNYEQLKRLTANSLVELLQV</sequence>
<reference evidence="5" key="2">
    <citation type="journal article" date="2022" name="Microbiol. Resour. Announc.">
        <title>Metagenome Sequencing to Explore Phylogenomics of Terrestrial Cyanobacteria.</title>
        <authorList>
            <person name="Ward R.D."/>
            <person name="Stajich J.E."/>
            <person name="Johansen J.R."/>
            <person name="Huntemann M."/>
            <person name="Clum A."/>
            <person name="Foster B."/>
            <person name="Foster B."/>
            <person name="Roux S."/>
            <person name="Palaniappan K."/>
            <person name="Varghese N."/>
            <person name="Mukherjee S."/>
            <person name="Reddy T.B.K."/>
            <person name="Daum C."/>
            <person name="Copeland A."/>
            <person name="Chen I.A."/>
            <person name="Ivanova N.N."/>
            <person name="Kyrpides N.C."/>
            <person name="Shapiro N."/>
            <person name="Eloe-Fadrosh E.A."/>
            <person name="Pietrasiak N."/>
        </authorList>
    </citation>
    <scope>NUCLEOTIDE SEQUENCE</scope>
    <source>
        <strain evidence="5">CPER-KK1</strain>
    </source>
</reference>
<gene>
    <name evidence="5" type="ORF">KME25_33035</name>
</gene>
<comment type="similarity">
    <text evidence="1">Belongs to the ATP-dependent AMP-binding enzyme family.</text>
</comment>
<dbReference type="PANTHER" id="PTHR43201:SF5">
    <property type="entry name" value="MEDIUM-CHAIN ACYL-COA LIGASE ACSF2, MITOCHONDRIAL"/>
    <property type="match status" value="1"/>
</dbReference>
<dbReference type="InterPro" id="IPR000873">
    <property type="entry name" value="AMP-dep_synth/lig_dom"/>
</dbReference>
<evidence type="ECO:0000313" key="5">
    <source>
        <dbReference type="EMBL" id="MBW4549194.1"/>
    </source>
</evidence>
<dbReference type="EMBL" id="JAHHIF010000086">
    <property type="protein sequence ID" value="MBW4549194.1"/>
    <property type="molecule type" value="Genomic_DNA"/>
</dbReference>
<dbReference type="Proteomes" id="UP000753908">
    <property type="component" value="Unassembled WGS sequence"/>
</dbReference>
<protein>
    <submittedName>
        <fullName evidence="5">2-succinylbenzoate--CoA ligase</fullName>
    </submittedName>
</protein>
<dbReference type="NCBIfam" id="NF005662">
    <property type="entry name" value="PRK07445.1-4"/>
    <property type="match status" value="1"/>
</dbReference>
<dbReference type="AlphaFoldDB" id="A0A951UDJ8"/>
<accession>A0A951UDJ8</accession>
<comment type="caution">
    <text evidence="5">The sequence shown here is derived from an EMBL/GenBank/DDBJ whole genome shotgun (WGS) entry which is preliminary data.</text>
</comment>